<dbReference type="InterPro" id="IPR050832">
    <property type="entry name" value="Bact_Acetyltransf"/>
</dbReference>
<evidence type="ECO:0000256" key="1">
    <source>
        <dbReference type="ARBA" id="ARBA00022679"/>
    </source>
</evidence>
<evidence type="ECO:0000313" key="3">
    <source>
        <dbReference type="EMBL" id="RMO28288.1"/>
    </source>
</evidence>
<dbReference type="GO" id="GO:0016747">
    <property type="term" value="F:acyltransferase activity, transferring groups other than amino-acyl groups"/>
    <property type="evidence" value="ECO:0007669"/>
    <property type="project" value="InterPro"/>
</dbReference>
<proteinExistence type="predicted"/>
<dbReference type="CDD" id="cd04301">
    <property type="entry name" value="NAT_SF"/>
    <property type="match status" value="1"/>
</dbReference>
<comment type="caution">
    <text evidence="3">The sequence shown here is derived from an EMBL/GenBank/DDBJ whole genome shotgun (WGS) entry which is preliminary data.</text>
</comment>
<dbReference type="RefSeq" id="WP_003349397.1">
    <property type="nucleotide sequence ID" value="NZ_QJTX01000027.1"/>
</dbReference>
<protein>
    <submittedName>
        <fullName evidence="3">Acetyltransferase</fullName>
    </submittedName>
</protein>
<dbReference type="PROSITE" id="PS51186">
    <property type="entry name" value="GNAT"/>
    <property type="match status" value="1"/>
</dbReference>
<name>A0A2V4PF79_PSESJ</name>
<keyword evidence="1 3" id="KW-0808">Transferase</keyword>
<evidence type="ECO:0000256" key="2">
    <source>
        <dbReference type="ARBA" id="ARBA00023315"/>
    </source>
</evidence>
<dbReference type="Gene3D" id="3.40.630.30">
    <property type="match status" value="1"/>
</dbReference>
<dbReference type="InterPro" id="IPR000182">
    <property type="entry name" value="GNAT_dom"/>
</dbReference>
<reference evidence="3 4" key="1">
    <citation type="submission" date="2018-08" db="EMBL/GenBank/DDBJ databases">
        <title>Recombination of ecologically and evolutionarily significant loci maintains genetic cohesion in the Pseudomonas syringae species complex.</title>
        <authorList>
            <person name="Dillon M."/>
            <person name="Thakur S."/>
            <person name="Almeida R.N.D."/>
            <person name="Weir B.S."/>
            <person name="Guttman D.S."/>
        </authorList>
    </citation>
    <scope>NUCLEOTIDE SEQUENCE [LARGE SCALE GENOMIC DNA]</scope>
    <source>
        <strain evidence="3 4">ICMP 2788</strain>
    </source>
</reference>
<dbReference type="PANTHER" id="PTHR43877:SF2">
    <property type="entry name" value="AMINOALKYLPHOSPHONATE N-ACETYLTRANSFERASE-RELATED"/>
    <property type="match status" value="1"/>
</dbReference>
<gene>
    <name evidence="3" type="ORF">ALQ44_00608</name>
</gene>
<dbReference type="SUPFAM" id="SSF55729">
    <property type="entry name" value="Acyl-CoA N-acyltransferases (Nat)"/>
    <property type="match status" value="1"/>
</dbReference>
<dbReference type="PANTHER" id="PTHR43877">
    <property type="entry name" value="AMINOALKYLPHOSPHONATE N-ACETYLTRANSFERASE-RELATED-RELATED"/>
    <property type="match status" value="1"/>
</dbReference>
<dbReference type="InterPro" id="IPR016181">
    <property type="entry name" value="Acyl_CoA_acyltransferase"/>
</dbReference>
<sequence>MNVIACELQHLDAAAYLFNQYRMFYQEADDLPTARDFLKSNLDNQTSRMYLLLDDQNEPVGFAQLYPATCSLAMKRFYWIYDLFVEPRVRRQGNARYLMNQLTDIFTREGAQRLSLDTAKANVTAQALYESLGYEAEQTFITYHKILNH</sequence>
<accession>A0A2V4PF79</accession>
<dbReference type="Pfam" id="PF00583">
    <property type="entry name" value="Acetyltransf_1"/>
    <property type="match status" value="1"/>
</dbReference>
<evidence type="ECO:0000313" key="4">
    <source>
        <dbReference type="Proteomes" id="UP000276886"/>
    </source>
</evidence>
<dbReference type="Proteomes" id="UP000276886">
    <property type="component" value="Unassembled WGS sequence"/>
</dbReference>
<keyword evidence="2" id="KW-0012">Acyltransferase</keyword>
<dbReference type="EMBL" id="RBPQ01000117">
    <property type="protein sequence ID" value="RMO28288.1"/>
    <property type="molecule type" value="Genomic_DNA"/>
</dbReference>
<organism evidence="3 4">
    <name type="scientific">Pseudomonas syringae pv. pisi</name>
    <dbReference type="NCBI Taxonomy" id="59510"/>
    <lineage>
        <taxon>Bacteria</taxon>
        <taxon>Pseudomonadati</taxon>
        <taxon>Pseudomonadota</taxon>
        <taxon>Gammaproteobacteria</taxon>
        <taxon>Pseudomonadales</taxon>
        <taxon>Pseudomonadaceae</taxon>
        <taxon>Pseudomonas</taxon>
        <taxon>Pseudomonas syringae</taxon>
    </lineage>
</organism>
<dbReference type="AlphaFoldDB" id="A0A2V4PF79"/>